<evidence type="ECO:0000256" key="3">
    <source>
        <dbReference type="ARBA" id="ARBA00023163"/>
    </source>
</evidence>
<dbReference type="Gene3D" id="1.10.10.10">
    <property type="entry name" value="Winged helix-like DNA-binding domain superfamily/Winged helix DNA-binding domain"/>
    <property type="match status" value="2"/>
</dbReference>
<dbReference type="PANTHER" id="PTHR43537:SF49">
    <property type="entry name" value="TRANSCRIPTIONAL REGULATORY PROTEIN"/>
    <property type="match status" value="1"/>
</dbReference>
<sequence length="302" mass="33774">MTLGGHDGHEPPRAERRFYDALADQIVRLAIKENYASGAHLTELGLSEKLRVSRSPIRHALKRLADRGIVEARPNRGFFLTESAAGLMALHVAGRSRTVPELHDIILRDYANGDLPDTVAENSLTQRYGVSAGQLRSALQALSQFGILNRSQGKGWHFEPGLTTPEALEQSYRFRILIECGGLTDENFMLDRVAARRVRSEHDNFLADLEDGTADAFYAINAGFHLLLAECSGNIFIKRSVEIQNRLRRVHEFASFPTLPIARMQQSCAEHLAILDAVEEGDRDFAAVLMRRHLERAPRVRG</sequence>
<reference evidence="5 6" key="1">
    <citation type="submission" date="2018-12" db="EMBL/GenBank/DDBJ databases">
        <authorList>
            <person name="Criscuolo A."/>
        </authorList>
    </citation>
    <scope>NUCLEOTIDE SEQUENCE [LARGE SCALE GENOMIC DNA]</scope>
    <source>
        <strain evidence="5">ACIP1116281</strain>
    </source>
</reference>
<evidence type="ECO:0000259" key="4">
    <source>
        <dbReference type="PROSITE" id="PS50949"/>
    </source>
</evidence>
<evidence type="ECO:0000256" key="2">
    <source>
        <dbReference type="ARBA" id="ARBA00023125"/>
    </source>
</evidence>
<keyword evidence="1" id="KW-0805">Transcription regulation</keyword>
<evidence type="ECO:0000256" key="1">
    <source>
        <dbReference type="ARBA" id="ARBA00023015"/>
    </source>
</evidence>
<dbReference type="GO" id="GO:0003700">
    <property type="term" value="F:DNA-binding transcription factor activity"/>
    <property type="evidence" value="ECO:0007669"/>
    <property type="project" value="InterPro"/>
</dbReference>
<dbReference type="OrthoDB" id="7005926at2"/>
<dbReference type="Gene3D" id="1.20.120.530">
    <property type="entry name" value="GntR ligand-binding domain-like"/>
    <property type="match status" value="1"/>
</dbReference>
<dbReference type="InterPro" id="IPR036390">
    <property type="entry name" value="WH_DNA-bd_sf"/>
</dbReference>
<keyword evidence="6" id="KW-1185">Reference proteome</keyword>
<dbReference type="SUPFAM" id="SSF46785">
    <property type="entry name" value="Winged helix' DNA-binding domain"/>
    <property type="match status" value="1"/>
</dbReference>
<dbReference type="AlphaFoldDB" id="A0A3S4GFB9"/>
<gene>
    <name evidence="5" type="ORF">DEVEQU_00346</name>
</gene>
<keyword evidence="2" id="KW-0238">DNA-binding</keyword>
<feature type="domain" description="HTH gntR-type" evidence="4">
    <location>
        <begin position="16"/>
        <end position="83"/>
    </location>
</feature>
<dbReference type="InterPro" id="IPR036388">
    <property type="entry name" value="WH-like_DNA-bd_sf"/>
</dbReference>
<dbReference type="PANTHER" id="PTHR43537">
    <property type="entry name" value="TRANSCRIPTIONAL REGULATOR, GNTR FAMILY"/>
    <property type="match status" value="1"/>
</dbReference>
<dbReference type="PROSITE" id="PS50949">
    <property type="entry name" value="HTH_GNTR"/>
    <property type="match status" value="1"/>
</dbReference>
<dbReference type="InterPro" id="IPR011711">
    <property type="entry name" value="GntR_C"/>
</dbReference>
<dbReference type="GO" id="GO:0003677">
    <property type="term" value="F:DNA binding"/>
    <property type="evidence" value="ECO:0007669"/>
    <property type="project" value="UniProtKB-KW"/>
</dbReference>
<dbReference type="InterPro" id="IPR008920">
    <property type="entry name" value="TF_FadR/GntR_C"/>
</dbReference>
<accession>A0A3S4GFB9</accession>
<evidence type="ECO:0000313" key="5">
    <source>
        <dbReference type="EMBL" id="VDS03225.1"/>
    </source>
</evidence>
<dbReference type="Proteomes" id="UP000268844">
    <property type="component" value="Unassembled WGS sequence"/>
</dbReference>
<dbReference type="RefSeq" id="WP_126148817.1">
    <property type="nucleotide sequence ID" value="NZ_UZWD01000004.1"/>
</dbReference>
<evidence type="ECO:0000313" key="6">
    <source>
        <dbReference type="Proteomes" id="UP000268844"/>
    </source>
</evidence>
<keyword evidence="3" id="KW-0804">Transcription</keyword>
<dbReference type="EMBL" id="UZWD01000004">
    <property type="protein sequence ID" value="VDS03225.1"/>
    <property type="molecule type" value="Genomic_DNA"/>
</dbReference>
<dbReference type="Pfam" id="PF00392">
    <property type="entry name" value="GntR"/>
    <property type="match status" value="2"/>
</dbReference>
<dbReference type="InterPro" id="IPR000524">
    <property type="entry name" value="Tscrpt_reg_HTH_GntR"/>
</dbReference>
<proteinExistence type="predicted"/>
<name>A0A3S4GFB9_9HYPH</name>
<dbReference type="Pfam" id="PF07729">
    <property type="entry name" value="FCD"/>
    <property type="match status" value="1"/>
</dbReference>
<dbReference type="CDD" id="cd07377">
    <property type="entry name" value="WHTH_GntR"/>
    <property type="match status" value="1"/>
</dbReference>
<dbReference type="SMART" id="SM00895">
    <property type="entry name" value="FCD"/>
    <property type="match status" value="1"/>
</dbReference>
<dbReference type="SUPFAM" id="SSF48008">
    <property type="entry name" value="GntR ligand-binding domain-like"/>
    <property type="match status" value="1"/>
</dbReference>
<organism evidence="5 6">
    <name type="scientific">Devosia equisanguinis</name>
    <dbReference type="NCBI Taxonomy" id="2490941"/>
    <lineage>
        <taxon>Bacteria</taxon>
        <taxon>Pseudomonadati</taxon>
        <taxon>Pseudomonadota</taxon>
        <taxon>Alphaproteobacteria</taxon>
        <taxon>Hyphomicrobiales</taxon>
        <taxon>Devosiaceae</taxon>
        <taxon>Devosia</taxon>
    </lineage>
</organism>
<dbReference type="SMART" id="SM00345">
    <property type="entry name" value="HTH_GNTR"/>
    <property type="match status" value="2"/>
</dbReference>
<protein>
    <submittedName>
        <fullName evidence="5">Transcriptional regulator NanR</fullName>
    </submittedName>
</protein>